<organism evidence="7 8">
    <name type="scientific">Streptomyces roseus</name>
    <dbReference type="NCBI Taxonomy" id="66430"/>
    <lineage>
        <taxon>Bacteria</taxon>
        <taxon>Bacillati</taxon>
        <taxon>Actinomycetota</taxon>
        <taxon>Actinomycetes</taxon>
        <taxon>Kitasatosporales</taxon>
        <taxon>Streptomycetaceae</taxon>
        <taxon>Streptomyces</taxon>
    </lineage>
</organism>
<keyword evidence="8" id="KW-1185">Reference proteome</keyword>
<dbReference type="PROSITE" id="PS50977">
    <property type="entry name" value="HTH_TETR_2"/>
    <property type="match status" value="1"/>
</dbReference>
<dbReference type="InterPro" id="IPR009057">
    <property type="entry name" value="Homeodomain-like_sf"/>
</dbReference>
<keyword evidence="3" id="KW-0804">Transcription</keyword>
<dbReference type="OrthoDB" id="9798857at2"/>
<dbReference type="RefSeq" id="WP_048479270.1">
    <property type="nucleotide sequence ID" value="NZ_JBIRUD010000029.1"/>
</dbReference>
<dbReference type="Gene3D" id="1.10.357.10">
    <property type="entry name" value="Tetracycline Repressor, domain 2"/>
    <property type="match status" value="1"/>
</dbReference>
<evidence type="ECO:0000313" key="7">
    <source>
        <dbReference type="EMBL" id="KMO94966.1"/>
    </source>
</evidence>
<evidence type="ECO:0000259" key="6">
    <source>
        <dbReference type="PROSITE" id="PS50977"/>
    </source>
</evidence>
<keyword evidence="2 4" id="KW-0238">DNA-binding</keyword>
<evidence type="ECO:0000256" key="2">
    <source>
        <dbReference type="ARBA" id="ARBA00023125"/>
    </source>
</evidence>
<dbReference type="Gene3D" id="1.10.10.60">
    <property type="entry name" value="Homeodomain-like"/>
    <property type="match status" value="1"/>
</dbReference>
<evidence type="ECO:0000313" key="8">
    <source>
        <dbReference type="Proteomes" id="UP000035932"/>
    </source>
</evidence>
<name>A0A0J7ACK3_9ACTN</name>
<evidence type="ECO:0000256" key="4">
    <source>
        <dbReference type="PROSITE-ProRule" id="PRU00335"/>
    </source>
</evidence>
<dbReference type="AlphaFoldDB" id="A0A0J7ACK3"/>
<dbReference type="InterPro" id="IPR036271">
    <property type="entry name" value="Tet_transcr_reg_TetR-rel_C_sf"/>
</dbReference>
<protein>
    <submittedName>
        <fullName evidence="7">TetR family transcriptional regulator</fullName>
    </submittedName>
</protein>
<dbReference type="PANTHER" id="PTHR47506">
    <property type="entry name" value="TRANSCRIPTIONAL REGULATORY PROTEIN"/>
    <property type="match status" value="1"/>
</dbReference>
<evidence type="ECO:0000256" key="3">
    <source>
        <dbReference type="ARBA" id="ARBA00023163"/>
    </source>
</evidence>
<dbReference type="InterPro" id="IPR001647">
    <property type="entry name" value="HTH_TetR"/>
</dbReference>
<dbReference type="GO" id="GO:0003677">
    <property type="term" value="F:DNA binding"/>
    <property type="evidence" value="ECO:0007669"/>
    <property type="project" value="UniProtKB-UniRule"/>
</dbReference>
<accession>A0A0J7ACK3</accession>
<evidence type="ECO:0000256" key="1">
    <source>
        <dbReference type="ARBA" id="ARBA00023015"/>
    </source>
</evidence>
<keyword evidence="1" id="KW-0805">Transcription regulation</keyword>
<evidence type="ECO:0000256" key="5">
    <source>
        <dbReference type="SAM" id="MobiDB-lite"/>
    </source>
</evidence>
<dbReference type="SUPFAM" id="SSF46689">
    <property type="entry name" value="Homeodomain-like"/>
    <property type="match status" value="1"/>
</dbReference>
<feature type="domain" description="HTH tetR-type" evidence="6">
    <location>
        <begin position="10"/>
        <end position="69"/>
    </location>
</feature>
<feature type="DNA-binding region" description="H-T-H motif" evidence="4">
    <location>
        <begin position="32"/>
        <end position="51"/>
    </location>
</feature>
<gene>
    <name evidence="7" type="ORF">ACS04_26375</name>
</gene>
<dbReference type="Proteomes" id="UP000035932">
    <property type="component" value="Unassembled WGS sequence"/>
</dbReference>
<proteinExistence type="predicted"/>
<dbReference type="PRINTS" id="PR00455">
    <property type="entry name" value="HTHTETR"/>
</dbReference>
<sequence length="188" mass="19901">MGRVSQAQAQENRRRVVEMASQLFREQGTSVSVADLMKAAGLTHGGFYKQFDSKEALIDEAVSHAFGELAARRATTLEDSDGERAAAQRALIDGYLSPRHRDSPATGCPAAGLATDMARDPGDRGAHRTYADGVSEFADWLATGDGDRDGIVRLCTMLGAVVLARATKDSPLSDEILAAARAALTPAP</sequence>
<dbReference type="PATRIC" id="fig|66430.4.peg.821"/>
<comment type="caution">
    <text evidence="7">The sequence shown here is derived from an EMBL/GenBank/DDBJ whole genome shotgun (WGS) entry which is preliminary data.</text>
</comment>
<dbReference type="EMBL" id="LFML01000119">
    <property type="protein sequence ID" value="KMO94966.1"/>
    <property type="molecule type" value="Genomic_DNA"/>
</dbReference>
<dbReference type="PANTHER" id="PTHR47506:SF7">
    <property type="entry name" value="TRANSCRIPTIONAL REGULATORY PROTEIN"/>
    <property type="match status" value="1"/>
</dbReference>
<reference evidence="7 8" key="1">
    <citation type="submission" date="2015-06" db="EMBL/GenBank/DDBJ databases">
        <title>Recapitulation of the evolution of biosynthetic gene clusters reveals hidden chemical diversity on bacterial genomes.</title>
        <authorList>
            <person name="Cruz-Morales P."/>
            <person name="Martinez-Guerrero C."/>
            <person name="Morales-Escalante M.A."/>
            <person name="Yanez-Guerra L.A."/>
            <person name="Kopp J.F."/>
            <person name="Feldmann J."/>
            <person name="Ramos-Aboites H.E."/>
            <person name="Barona-Gomez F."/>
        </authorList>
    </citation>
    <scope>NUCLEOTIDE SEQUENCE [LARGE SCALE GENOMIC DNA]</scope>
    <source>
        <strain evidence="7 8">ATCC 31245</strain>
    </source>
</reference>
<dbReference type="Pfam" id="PF00440">
    <property type="entry name" value="TetR_N"/>
    <property type="match status" value="1"/>
</dbReference>
<feature type="region of interest" description="Disordered" evidence="5">
    <location>
        <begin position="96"/>
        <end position="124"/>
    </location>
</feature>
<dbReference type="SUPFAM" id="SSF48498">
    <property type="entry name" value="Tetracyclin repressor-like, C-terminal domain"/>
    <property type="match status" value="1"/>
</dbReference>
<dbReference type="STRING" id="66430.ACS04_26375"/>